<sequence>MKPHYQKHNEREALAIYKVDKWLVDAGDEEVFPGEGLTRNQVREASRTALILVQTTRSKSQWKGKKLMRAREEGEKEKADLKSTRNDDEYVEDGDGDNDDGIASSSKSIQSDDETQMSF</sequence>
<name>W1PWK7_AMBTC</name>
<evidence type="ECO:0000313" key="3">
    <source>
        <dbReference type="Proteomes" id="UP000017836"/>
    </source>
</evidence>
<protein>
    <submittedName>
        <fullName evidence="2">Uncharacterized protein</fullName>
    </submittedName>
</protein>
<accession>W1PWK7</accession>
<keyword evidence="3" id="KW-1185">Reference proteome</keyword>
<proteinExistence type="predicted"/>
<dbReference type="Proteomes" id="UP000017836">
    <property type="component" value="Unassembled WGS sequence"/>
</dbReference>
<organism evidence="2 3">
    <name type="scientific">Amborella trichopoda</name>
    <dbReference type="NCBI Taxonomy" id="13333"/>
    <lineage>
        <taxon>Eukaryota</taxon>
        <taxon>Viridiplantae</taxon>
        <taxon>Streptophyta</taxon>
        <taxon>Embryophyta</taxon>
        <taxon>Tracheophyta</taxon>
        <taxon>Spermatophyta</taxon>
        <taxon>Magnoliopsida</taxon>
        <taxon>Amborellales</taxon>
        <taxon>Amborellaceae</taxon>
        <taxon>Amborella</taxon>
    </lineage>
</organism>
<dbReference type="EMBL" id="KI392616">
    <property type="protein sequence ID" value="ERN12259.1"/>
    <property type="molecule type" value="Genomic_DNA"/>
</dbReference>
<feature type="compositionally biased region" description="Basic and acidic residues" evidence="1">
    <location>
        <begin position="69"/>
        <end position="88"/>
    </location>
</feature>
<dbReference type="AlphaFoldDB" id="W1PWK7"/>
<evidence type="ECO:0000256" key="1">
    <source>
        <dbReference type="SAM" id="MobiDB-lite"/>
    </source>
</evidence>
<feature type="compositionally biased region" description="Acidic residues" evidence="1">
    <location>
        <begin position="89"/>
        <end position="100"/>
    </location>
</feature>
<dbReference type="HOGENOM" id="CLU_132862_0_0_1"/>
<reference evidence="3" key="1">
    <citation type="journal article" date="2013" name="Science">
        <title>The Amborella genome and the evolution of flowering plants.</title>
        <authorList>
            <consortium name="Amborella Genome Project"/>
        </authorList>
    </citation>
    <scope>NUCLEOTIDE SEQUENCE [LARGE SCALE GENOMIC DNA]</scope>
</reference>
<feature type="region of interest" description="Disordered" evidence="1">
    <location>
        <begin position="62"/>
        <end position="119"/>
    </location>
</feature>
<dbReference type="Gramene" id="ERN12259">
    <property type="protein sequence ID" value="ERN12259"/>
    <property type="gene ID" value="AMTR_s00034p00231020"/>
</dbReference>
<evidence type="ECO:0000313" key="2">
    <source>
        <dbReference type="EMBL" id="ERN12259.1"/>
    </source>
</evidence>
<gene>
    <name evidence="2" type="ORF">AMTR_s00034p00231020</name>
</gene>